<keyword evidence="14" id="KW-1185">Reference proteome</keyword>
<evidence type="ECO:0000256" key="3">
    <source>
        <dbReference type="ARBA" id="ARBA00022490"/>
    </source>
</evidence>
<evidence type="ECO:0000256" key="5">
    <source>
        <dbReference type="ARBA" id="ARBA00022701"/>
    </source>
</evidence>
<evidence type="ECO:0000256" key="1">
    <source>
        <dbReference type="ARBA" id="ARBA00004430"/>
    </source>
</evidence>
<dbReference type="GO" id="GO:0036157">
    <property type="term" value="C:outer dynein arm"/>
    <property type="evidence" value="ECO:0007669"/>
    <property type="project" value="TreeGrafter"/>
</dbReference>
<dbReference type="GO" id="GO:0045504">
    <property type="term" value="F:dynein heavy chain binding"/>
    <property type="evidence" value="ECO:0007669"/>
    <property type="project" value="TreeGrafter"/>
</dbReference>
<dbReference type="Proteomes" id="UP000054350">
    <property type="component" value="Unassembled WGS sequence"/>
</dbReference>
<protein>
    <submittedName>
        <fullName evidence="13">Uncharacterized protein</fullName>
    </submittedName>
</protein>
<evidence type="ECO:0000256" key="10">
    <source>
        <dbReference type="ARBA" id="ARBA00023212"/>
    </source>
</evidence>
<dbReference type="OMA" id="ACKWWDI"/>
<keyword evidence="11" id="KW-0966">Cell projection</keyword>
<dbReference type="OrthoDB" id="366230at2759"/>
<proteinExistence type="inferred from homology"/>
<evidence type="ECO:0000256" key="11">
    <source>
        <dbReference type="ARBA" id="ARBA00023273"/>
    </source>
</evidence>
<name>A0A0L0SME6_ALLM3</name>
<keyword evidence="5" id="KW-0493">Microtubule</keyword>
<accession>A0A0L0SME6</accession>
<dbReference type="GO" id="GO:0036158">
    <property type="term" value="P:outer dynein arm assembly"/>
    <property type="evidence" value="ECO:0007669"/>
    <property type="project" value="TreeGrafter"/>
</dbReference>
<dbReference type="InterPro" id="IPR015943">
    <property type="entry name" value="WD40/YVTN_repeat-like_dom_sf"/>
</dbReference>
<dbReference type="PROSITE" id="PS50082">
    <property type="entry name" value="WD_REPEATS_2"/>
    <property type="match status" value="1"/>
</dbReference>
<evidence type="ECO:0000256" key="12">
    <source>
        <dbReference type="PROSITE-ProRule" id="PRU00221"/>
    </source>
</evidence>
<dbReference type="AlphaFoldDB" id="A0A0L0SME6"/>
<dbReference type="Pfam" id="PF00400">
    <property type="entry name" value="WD40"/>
    <property type="match status" value="1"/>
</dbReference>
<keyword evidence="9" id="KW-0505">Motor protein</keyword>
<reference evidence="13 14" key="1">
    <citation type="submission" date="2009-11" db="EMBL/GenBank/DDBJ databases">
        <title>Annotation of Allomyces macrogynus ATCC 38327.</title>
        <authorList>
            <consortium name="The Broad Institute Genome Sequencing Platform"/>
            <person name="Russ C."/>
            <person name="Cuomo C."/>
            <person name="Burger G."/>
            <person name="Gray M.W."/>
            <person name="Holland P.W.H."/>
            <person name="King N."/>
            <person name="Lang F.B.F."/>
            <person name="Roger A.J."/>
            <person name="Ruiz-Trillo I."/>
            <person name="Young S.K."/>
            <person name="Zeng Q."/>
            <person name="Gargeya S."/>
            <person name="Fitzgerald M."/>
            <person name="Haas B."/>
            <person name="Abouelleil A."/>
            <person name="Alvarado L."/>
            <person name="Arachchi H.M."/>
            <person name="Berlin A."/>
            <person name="Chapman S.B."/>
            <person name="Gearin G."/>
            <person name="Goldberg J."/>
            <person name="Griggs A."/>
            <person name="Gujja S."/>
            <person name="Hansen M."/>
            <person name="Heiman D."/>
            <person name="Howarth C."/>
            <person name="Larimer J."/>
            <person name="Lui A."/>
            <person name="MacDonald P.J.P."/>
            <person name="McCowen C."/>
            <person name="Montmayeur A."/>
            <person name="Murphy C."/>
            <person name="Neiman D."/>
            <person name="Pearson M."/>
            <person name="Priest M."/>
            <person name="Roberts A."/>
            <person name="Saif S."/>
            <person name="Shea T."/>
            <person name="Sisk P."/>
            <person name="Stolte C."/>
            <person name="Sykes S."/>
            <person name="Wortman J."/>
            <person name="Nusbaum C."/>
            <person name="Birren B."/>
        </authorList>
    </citation>
    <scope>NUCLEOTIDE SEQUENCE [LARGE SCALE GENOMIC DNA]</scope>
    <source>
        <strain evidence="13 14">ATCC 38327</strain>
    </source>
</reference>
<dbReference type="VEuPathDB" id="FungiDB:AMAG_08659"/>
<dbReference type="SUPFAM" id="SSF50978">
    <property type="entry name" value="WD40 repeat-like"/>
    <property type="match status" value="1"/>
</dbReference>
<evidence type="ECO:0000313" key="13">
    <source>
        <dbReference type="EMBL" id="KNE63549.1"/>
    </source>
</evidence>
<dbReference type="PANTHER" id="PTHR12442">
    <property type="entry name" value="DYNEIN INTERMEDIATE CHAIN"/>
    <property type="match status" value="1"/>
</dbReference>
<dbReference type="STRING" id="578462.A0A0L0SME6"/>
<comment type="similarity">
    <text evidence="2">Belongs to the dynein intermediate chain family.</text>
</comment>
<evidence type="ECO:0000256" key="4">
    <source>
        <dbReference type="ARBA" id="ARBA00022574"/>
    </source>
</evidence>
<dbReference type="EMBL" id="GG745342">
    <property type="protein sequence ID" value="KNE63549.1"/>
    <property type="molecule type" value="Genomic_DNA"/>
</dbReference>
<evidence type="ECO:0000313" key="14">
    <source>
        <dbReference type="Proteomes" id="UP000054350"/>
    </source>
</evidence>
<dbReference type="GO" id="GO:0045503">
    <property type="term" value="F:dynein light chain binding"/>
    <property type="evidence" value="ECO:0007669"/>
    <property type="project" value="TreeGrafter"/>
</dbReference>
<keyword evidence="6" id="KW-0677">Repeat</keyword>
<evidence type="ECO:0000256" key="7">
    <source>
        <dbReference type="ARBA" id="ARBA00023017"/>
    </source>
</evidence>
<reference evidence="14" key="2">
    <citation type="submission" date="2009-11" db="EMBL/GenBank/DDBJ databases">
        <title>The Genome Sequence of Allomyces macrogynus strain ATCC 38327.</title>
        <authorList>
            <consortium name="The Broad Institute Genome Sequencing Platform"/>
            <person name="Russ C."/>
            <person name="Cuomo C."/>
            <person name="Shea T."/>
            <person name="Young S.K."/>
            <person name="Zeng Q."/>
            <person name="Koehrsen M."/>
            <person name="Haas B."/>
            <person name="Borodovsky M."/>
            <person name="Guigo R."/>
            <person name="Alvarado L."/>
            <person name="Berlin A."/>
            <person name="Borenstein D."/>
            <person name="Chen Z."/>
            <person name="Engels R."/>
            <person name="Freedman E."/>
            <person name="Gellesch M."/>
            <person name="Goldberg J."/>
            <person name="Griggs A."/>
            <person name="Gujja S."/>
            <person name="Heiman D."/>
            <person name="Hepburn T."/>
            <person name="Howarth C."/>
            <person name="Jen D."/>
            <person name="Larson L."/>
            <person name="Lewis B."/>
            <person name="Mehta T."/>
            <person name="Park D."/>
            <person name="Pearson M."/>
            <person name="Roberts A."/>
            <person name="Saif S."/>
            <person name="Shenoy N."/>
            <person name="Sisk P."/>
            <person name="Stolte C."/>
            <person name="Sykes S."/>
            <person name="Walk T."/>
            <person name="White J."/>
            <person name="Yandava C."/>
            <person name="Burger G."/>
            <person name="Gray M.W."/>
            <person name="Holland P.W.H."/>
            <person name="King N."/>
            <person name="Lang F.B.F."/>
            <person name="Roger A.J."/>
            <person name="Ruiz-Trillo I."/>
            <person name="Lander E."/>
            <person name="Nusbaum C."/>
        </authorList>
    </citation>
    <scope>NUCLEOTIDE SEQUENCE [LARGE SCALE GENOMIC DNA]</scope>
    <source>
        <strain evidence="14">ATCC 38327</strain>
    </source>
</reference>
<gene>
    <name evidence="13" type="ORF">AMAG_08659</name>
</gene>
<dbReference type="PANTHER" id="PTHR12442:SF7">
    <property type="entry name" value="DYNEIN AXONEMAL INTERMEDIATE CHAIN 2"/>
    <property type="match status" value="1"/>
</dbReference>
<keyword evidence="4 12" id="KW-0853">WD repeat</keyword>
<comment type="subcellular location">
    <subcellularLocation>
        <location evidence="1">Cytoplasm</location>
        <location evidence="1">Cytoskeleton</location>
        <location evidence="1">Cilium axoneme</location>
    </subcellularLocation>
</comment>
<evidence type="ECO:0000256" key="8">
    <source>
        <dbReference type="ARBA" id="ARBA00023069"/>
    </source>
</evidence>
<sequence>MEIVYVYQKKRKEFGRQPLFGDRPPEVTVHLPSDPALADNYVERNPMNVEMQAAPEMSEHEINTESIVMANQGIQHTEGGWPKDVDSTDVEHTLRYRRKVEKDEEYTRVVKTLSETLEHCIKQNNAIDIYDEYFASVKEELNTDPPSAKTLNVYRDPNPVKRTASCLSWYPEDGNRIAVAYSSLAFQQTPLGMTNESYIWDIENPNQPDQSILPSSPLVCIKYNPKDPHILVGGSYNGLVAYWDTRKGSYPADSSTIDKSHRDPVTSVAWVQSKTGSEFFSTSTDGQVMWWDIRKLAEPTETLWLDAEKNNRIVGGTVLDFEPTMPTKFMVGTEAGLVAMCNKKAKTPADRISHTYPGHLGPVFALQRNPFFLKNFLTVGDWGAKVWSEDVRSPLMATRAHTAYLTDGCWSPVRPAVFFTGRADGAMDVWDCLFKQSAPTLTVQVGASPIHALRVQEHGKVVAVGARDGSTTLLELSDALTKPQNGEKAMFSQMLERELKREKTLEAAAREKRLKAAQAKRPGSSGSAGKQQVDLVALLAELEANEQVQAANADFFKIIEEEQARLAKQQQANANAASAAAVASAAAAAAAGESA</sequence>
<dbReference type="FunFam" id="2.130.10.10:FF:000584">
    <property type="entry name" value="Dynein intermediate chain 2"/>
    <property type="match status" value="1"/>
</dbReference>
<keyword evidence="3" id="KW-0963">Cytoplasm</keyword>
<dbReference type="SMART" id="SM00320">
    <property type="entry name" value="WD40"/>
    <property type="match status" value="5"/>
</dbReference>
<dbReference type="InterPro" id="IPR050687">
    <property type="entry name" value="Dynein_IC"/>
</dbReference>
<dbReference type="InterPro" id="IPR036322">
    <property type="entry name" value="WD40_repeat_dom_sf"/>
</dbReference>
<evidence type="ECO:0000256" key="2">
    <source>
        <dbReference type="ARBA" id="ARBA00011059"/>
    </source>
</evidence>
<dbReference type="Gene3D" id="2.130.10.10">
    <property type="entry name" value="YVTN repeat-like/Quinoprotein amine dehydrogenase"/>
    <property type="match status" value="2"/>
</dbReference>
<dbReference type="GO" id="GO:0003341">
    <property type="term" value="P:cilium movement"/>
    <property type="evidence" value="ECO:0007669"/>
    <property type="project" value="TreeGrafter"/>
</dbReference>
<keyword evidence="8" id="KW-0969">Cilium</keyword>
<keyword evidence="10" id="KW-0206">Cytoskeleton</keyword>
<dbReference type="eggNOG" id="KOG1587">
    <property type="taxonomic scope" value="Eukaryota"/>
</dbReference>
<keyword evidence="7" id="KW-0243">Dynein</keyword>
<evidence type="ECO:0000256" key="9">
    <source>
        <dbReference type="ARBA" id="ARBA00023175"/>
    </source>
</evidence>
<evidence type="ECO:0000256" key="6">
    <source>
        <dbReference type="ARBA" id="ARBA00022737"/>
    </source>
</evidence>
<organism evidence="13 14">
    <name type="scientific">Allomyces macrogynus (strain ATCC 38327)</name>
    <name type="common">Allomyces javanicus var. macrogynus</name>
    <dbReference type="NCBI Taxonomy" id="578462"/>
    <lineage>
        <taxon>Eukaryota</taxon>
        <taxon>Fungi</taxon>
        <taxon>Fungi incertae sedis</taxon>
        <taxon>Blastocladiomycota</taxon>
        <taxon>Blastocladiomycetes</taxon>
        <taxon>Blastocladiales</taxon>
        <taxon>Blastocladiaceae</taxon>
        <taxon>Allomyces</taxon>
    </lineage>
</organism>
<feature type="repeat" description="WD" evidence="12">
    <location>
        <begin position="258"/>
        <end position="294"/>
    </location>
</feature>
<dbReference type="GO" id="GO:0005874">
    <property type="term" value="C:microtubule"/>
    <property type="evidence" value="ECO:0007669"/>
    <property type="project" value="UniProtKB-KW"/>
</dbReference>
<dbReference type="InterPro" id="IPR001680">
    <property type="entry name" value="WD40_rpt"/>
</dbReference>